<evidence type="ECO:0000259" key="2">
    <source>
        <dbReference type="PROSITE" id="PS51208"/>
    </source>
</evidence>
<feature type="non-terminal residue" evidence="3">
    <location>
        <position position="1"/>
    </location>
</feature>
<dbReference type="AlphaFoldDB" id="A0A1A7NQJ2"/>
<dbReference type="NCBIfam" id="TIGR02601">
    <property type="entry name" value="autotrns_rpt"/>
    <property type="match status" value="1"/>
</dbReference>
<sequence>EVDAGAKLDGGVIKVGDSDSDAARLVANGEVAATAVTVNKDGTVDVGTTGKLGTEETPIPTITVDGGTLNSSGTTNASTLTVDNNGTVNVNGGTTDVGTTNIKDGTVNVASGATLDAGALKVGDGTGDPSTASLNADGTVKATDLVANKDGNIAVNNGGTVTATDSATVNGGAVDIAQGGTLNSGENGQNNFVVNSGNVNVEGALNASNITSDPAAPDAADDAKINVGSTGSLTLKPTGDQPLFAGLDTSKGDAINIDGALNVDVAAGNTATQADTAGITGTGTLNKEGDGSLVLTAPTNTIGTVNANDGVLTVDNGSKLNANTLNVGDSDNKPAIVNINGEAAAADVNIAKDGTLNVGDAAGSPAGTLNATNPISMNGGTLNVNPNATLTTPNIISPDTGDNEASTVNVANNATLNLNPTDGAKLFDGFNSAPGGKDAIDVNGTLNLNVASGTVTQPASAPISGSGEGTFNKEGAGTFDVKANNPFAGAVNVNDGTLQISDGGKLGHAAVNVKSPATLAVDKDGTELGSLNLNGGGTLSVTATPEGYAKVQVNGDANLNNGHLFTDITGSREEDLANGSFENVITTPNGQIIGDFADYDDNSHLFNFVPYITDDRKSVGLTPYSAGGDKSLANIADKLGFDRAVDAGRALDTIFKNSPASEISRLFYTIRDDKQAANAVLESLPTLAGASSQVIADTSKRLANLAKIYERCEDNVQQGDKHIWAKTFGSWGTQDQYQGAAGYRSESYGFAAGVEKCHQQTRLGVMMGYAYDHVRSRESVSDQRLRADTIQAGIYGNTPISSIADLDFRAGIGYSDVGTERNIKFANNRTAQGNYGNKIGYAGVGVNFNAFSSEQAVIKPFIRLDYQAVRNNHYTERGAGVLNLNVDASTNQSLVSQVGVDMKARLADKLSVNTRVGVGYDLVGEPASVRAAFAGAPDIKFTTKGAQHGRVSGELGIEMNYHITPAATLSVGYDASARKGYIEHTPNIMFKMAF</sequence>
<dbReference type="GO" id="GO:0019867">
    <property type="term" value="C:outer membrane"/>
    <property type="evidence" value="ECO:0007669"/>
    <property type="project" value="InterPro"/>
</dbReference>
<proteinExistence type="predicted"/>
<gene>
    <name evidence="3" type="ORF">QV01_06630</name>
</gene>
<dbReference type="Gene3D" id="2.160.20.20">
    <property type="match status" value="2"/>
</dbReference>
<dbReference type="InterPro" id="IPR013425">
    <property type="entry name" value="Autotrns_rpt"/>
</dbReference>
<dbReference type="InterPro" id="IPR012332">
    <property type="entry name" value="Autotransporter_pectin_lyase_C"/>
</dbReference>
<protein>
    <recommendedName>
        <fullName evidence="2">Autotransporter domain-containing protein</fullName>
    </recommendedName>
</protein>
<dbReference type="RefSeq" id="WP_065239414.1">
    <property type="nucleotide sequence ID" value="NZ_JTJM01000029.1"/>
</dbReference>
<evidence type="ECO:0000313" key="3">
    <source>
        <dbReference type="EMBL" id="OBW91791.1"/>
    </source>
</evidence>
<accession>A0A1A7NQJ2</accession>
<dbReference type="SUPFAM" id="SSF51126">
    <property type="entry name" value="Pectin lyase-like"/>
    <property type="match status" value="2"/>
</dbReference>
<organism evidence="3 4">
    <name type="scientific">Gallibacterium genomosp. 3</name>
    <dbReference type="NCBI Taxonomy" id="505345"/>
    <lineage>
        <taxon>Bacteria</taxon>
        <taxon>Pseudomonadati</taxon>
        <taxon>Pseudomonadota</taxon>
        <taxon>Gammaproteobacteria</taxon>
        <taxon>Pasteurellales</taxon>
        <taxon>Pasteurellaceae</taxon>
        <taxon>Gallibacterium</taxon>
    </lineage>
</organism>
<dbReference type="SMART" id="SM00869">
    <property type="entry name" value="Autotransporter"/>
    <property type="match status" value="1"/>
</dbReference>
<dbReference type="EMBL" id="JTJM01000029">
    <property type="protein sequence ID" value="OBW91791.1"/>
    <property type="molecule type" value="Genomic_DNA"/>
</dbReference>
<dbReference type="Pfam" id="PF03797">
    <property type="entry name" value="Autotransporter"/>
    <property type="match status" value="1"/>
</dbReference>
<keyword evidence="1" id="KW-0732">Signal</keyword>
<dbReference type="Proteomes" id="UP000243558">
    <property type="component" value="Unassembled WGS sequence"/>
</dbReference>
<evidence type="ECO:0000313" key="4">
    <source>
        <dbReference type="Proteomes" id="UP000243558"/>
    </source>
</evidence>
<reference evidence="3 4" key="1">
    <citation type="submission" date="2014-11" db="EMBL/GenBank/DDBJ databases">
        <title>Pan-genome of Gallibacterium spp.</title>
        <authorList>
            <person name="Kudirkiene E."/>
            <person name="Bojesen A.M."/>
        </authorList>
    </citation>
    <scope>NUCLEOTIDE SEQUENCE [LARGE SCALE GENOMIC DNA]</scope>
    <source>
        <strain evidence="3 4">F151</strain>
    </source>
</reference>
<dbReference type="SUPFAM" id="SSF103515">
    <property type="entry name" value="Autotransporter"/>
    <property type="match status" value="1"/>
</dbReference>
<dbReference type="InterPro" id="IPR036709">
    <property type="entry name" value="Autotransporte_beta_dom_sf"/>
</dbReference>
<comment type="caution">
    <text evidence="3">The sequence shown here is derived from an EMBL/GenBank/DDBJ whole genome shotgun (WGS) entry which is preliminary data.</text>
</comment>
<dbReference type="OrthoDB" id="9780507at2"/>
<dbReference type="Gene3D" id="2.40.128.130">
    <property type="entry name" value="Autotransporter beta-domain"/>
    <property type="match status" value="1"/>
</dbReference>
<feature type="domain" description="Autotransporter" evidence="2">
    <location>
        <begin position="716"/>
        <end position="994"/>
    </location>
</feature>
<name>A0A1A7NQJ2_9PAST</name>
<dbReference type="PATRIC" id="fig|505345.7.peg.1308"/>
<dbReference type="InterPro" id="IPR011050">
    <property type="entry name" value="Pectin_lyase_fold/virulence"/>
</dbReference>
<evidence type="ECO:0000256" key="1">
    <source>
        <dbReference type="ARBA" id="ARBA00022729"/>
    </source>
</evidence>
<dbReference type="PROSITE" id="PS51208">
    <property type="entry name" value="AUTOTRANSPORTER"/>
    <property type="match status" value="1"/>
</dbReference>
<keyword evidence="4" id="KW-1185">Reference proteome</keyword>
<dbReference type="InterPro" id="IPR006315">
    <property type="entry name" value="OM_autotransptr_brl_dom"/>
</dbReference>
<dbReference type="NCBIfam" id="TIGR01414">
    <property type="entry name" value="autotrans_barl"/>
    <property type="match status" value="1"/>
</dbReference>
<dbReference type="InterPro" id="IPR005546">
    <property type="entry name" value="Autotransporte_beta"/>
</dbReference>